<evidence type="ECO:0000313" key="1">
    <source>
        <dbReference type="EMBL" id="THD20445.1"/>
    </source>
</evidence>
<evidence type="ECO:0000313" key="2">
    <source>
        <dbReference type="Proteomes" id="UP000230066"/>
    </source>
</evidence>
<dbReference type="EMBL" id="JXXN02004622">
    <property type="protein sequence ID" value="THD20445.1"/>
    <property type="molecule type" value="Genomic_DNA"/>
</dbReference>
<protein>
    <submittedName>
        <fullName evidence="1">Uncharacterized protein</fullName>
    </submittedName>
</protein>
<comment type="caution">
    <text evidence="1">The sequence shown here is derived from an EMBL/GenBank/DDBJ whole genome shotgun (WGS) entry which is preliminary data.</text>
</comment>
<organism evidence="1 2">
    <name type="scientific">Fasciola hepatica</name>
    <name type="common">Liver fluke</name>
    <dbReference type="NCBI Taxonomy" id="6192"/>
    <lineage>
        <taxon>Eukaryota</taxon>
        <taxon>Metazoa</taxon>
        <taxon>Spiralia</taxon>
        <taxon>Lophotrochozoa</taxon>
        <taxon>Platyhelminthes</taxon>
        <taxon>Trematoda</taxon>
        <taxon>Digenea</taxon>
        <taxon>Plagiorchiida</taxon>
        <taxon>Echinostomata</taxon>
        <taxon>Echinostomatoidea</taxon>
        <taxon>Fasciolidae</taxon>
        <taxon>Fasciola</taxon>
    </lineage>
</organism>
<gene>
    <name evidence="1" type="ORF">D915_008615</name>
</gene>
<dbReference type="AlphaFoldDB" id="A0A4E0QZ09"/>
<name>A0A4E0QZ09_FASHE</name>
<dbReference type="Proteomes" id="UP000230066">
    <property type="component" value="Unassembled WGS sequence"/>
</dbReference>
<accession>A0A4E0QZ09</accession>
<keyword evidence="2" id="KW-1185">Reference proteome</keyword>
<proteinExistence type="predicted"/>
<reference evidence="1" key="1">
    <citation type="submission" date="2019-03" db="EMBL/GenBank/DDBJ databases">
        <title>Improved annotation for the trematode Fasciola hepatica.</title>
        <authorList>
            <person name="Choi Y.-J."/>
            <person name="Martin J."/>
            <person name="Mitreva M."/>
        </authorList>
    </citation>
    <scope>NUCLEOTIDE SEQUENCE [LARGE SCALE GENOMIC DNA]</scope>
</reference>
<sequence>MNGKVSATESPTTIPTMSVPSACVGANGLVIAVVPGNLTYTGAASLGQPKLIRAIMTPGSKTPAQSVKGCVILPSGASVQPNTTVGQSRITSMLNTNGGSRLVTLSEPPDSKQPVQPYSAEDMSKILSGLTRLATRFLPALRNANQVVSQLPDFAECVRKYLQMRDNMKHPQSNLN</sequence>